<dbReference type="InterPro" id="IPR007119">
    <property type="entry name" value="Phage_tail_spike_N"/>
</dbReference>
<keyword evidence="1" id="KW-0175">Coiled coil</keyword>
<evidence type="ECO:0000313" key="4">
    <source>
        <dbReference type="Proteomes" id="UP001652461"/>
    </source>
</evidence>
<dbReference type="Pfam" id="PF13884">
    <property type="entry name" value="Peptidase_S74"/>
    <property type="match status" value="1"/>
</dbReference>
<sequence>MIPILYEPKTKKFDSNGIGRLSDAVSCTVTEARNGEYELEVQYPITGAYYEEIKLASVILAQPGDGREAQPFSVYKISRPIRGIVTVYAQHISYQMSYIPCTPFKANSVTDALAGLKNNAAEECPYEFWTDKTTGGNFEVTVPSSIRSRLGGVEGSILDVYGGEYEFDMFTVRLWKARGADKGVTLKYGKNITDLKQEEAISNTITGIYPYWTDGQGKLVTLPEKILTSDTAEKFPYPRTIPVDLTSDFEEQPDVDALREAAYAYMNSHDIGVPTVSIDVSFYPIEQAEGESMAQLQAVQLCDTVTVEYEKLGVKATAKVIKTIYNVLKEKYDSIEIGEARTSLADTVAAQKKQLAEVASPGFLDAAIANATGWITGVNGGYVVMHKNAEGQPYEILIMDTPDIETATKVWRWNQNGWGYSSNGYAGPYKLAATIDGALVADFITAGTMLANRISGGTLTLGGNGNGNGVCRVLDANGKTVVTLNNGGCVINGGKLDLDNVAQWFAGVKVSDGDEVTASVVPGGAWAYNVYNEYSAIEPAMVHAGTMSGNTPESGFSPKAMLNCNGSIVSTYAYEHTDSGSPNMVVWTNGLFLRSASSSRRYKEDITEDIPDSMNPDKLYEIPVKVFKYKKGYLHEGDRNEGRDRIGLIVEDVEEIYPDAVNYDENGEPEMWNDQILIPAMLKLIQEQNKRLRKLEEAVTGTVREEKA</sequence>
<feature type="coiled-coil region" evidence="1">
    <location>
        <begin position="678"/>
        <end position="705"/>
    </location>
</feature>
<keyword evidence="4" id="KW-1185">Reference proteome</keyword>
<evidence type="ECO:0000259" key="2">
    <source>
        <dbReference type="PROSITE" id="PS51688"/>
    </source>
</evidence>
<dbReference type="Pfam" id="PF06605">
    <property type="entry name" value="Prophage_tail"/>
    <property type="match status" value="1"/>
</dbReference>
<name>A0ABT2RYI8_9FIRM</name>
<evidence type="ECO:0000256" key="1">
    <source>
        <dbReference type="SAM" id="Coils"/>
    </source>
</evidence>
<comment type="caution">
    <text evidence="3">The sequence shown here is derived from an EMBL/GenBank/DDBJ whole genome shotgun (WGS) entry which is preliminary data.</text>
</comment>
<gene>
    <name evidence="3" type="ORF">OCV63_10275</name>
</gene>
<accession>A0ABT2RYI8</accession>
<dbReference type="InterPro" id="IPR010572">
    <property type="entry name" value="Tail_dom"/>
</dbReference>
<dbReference type="Proteomes" id="UP001652461">
    <property type="component" value="Unassembled WGS sequence"/>
</dbReference>
<reference evidence="3 4" key="1">
    <citation type="journal article" date="2021" name="ISME Commun">
        <title>Automated analysis of genomic sequences facilitates high-throughput and comprehensive description of bacteria.</title>
        <authorList>
            <person name="Hitch T.C.A."/>
        </authorList>
    </citation>
    <scope>NUCLEOTIDE SEQUENCE [LARGE SCALE GENOMIC DNA]</scope>
    <source>
        <strain evidence="3 4">Sanger_04</strain>
    </source>
</reference>
<dbReference type="PROSITE" id="PS51688">
    <property type="entry name" value="ICA"/>
    <property type="match status" value="1"/>
</dbReference>
<dbReference type="NCBIfam" id="TIGR01665">
    <property type="entry name" value="put_anti_recept"/>
    <property type="match status" value="1"/>
</dbReference>
<dbReference type="EMBL" id="JAOQKC010000012">
    <property type="protein sequence ID" value="MCU6697282.1"/>
    <property type="molecule type" value="Genomic_DNA"/>
</dbReference>
<dbReference type="InterPro" id="IPR030392">
    <property type="entry name" value="S74_ICA"/>
</dbReference>
<organism evidence="3 4">
    <name type="scientific">Laedolimicola ammoniilytica</name>
    <dbReference type="NCBI Taxonomy" id="2981771"/>
    <lineage>
        <taxon>Bacteria</taxon>
        <taxon>Bacillati</taxon>
        <taxon>Bacillota</taxon>
        <taxon>Clostridia</taxon>
        <taxon>Lachnospirales</taxon>
        <taxon>Lachnospiraceae</taxon>
        <taxon>Laedolimicola</taxon>
    </lineage>
</organism>
<dbReference type="RefSeq" id="WP_158363735.1">
    <property type="nucleotide sequence ID" value="NZ_JAOQKC010000012.1"/>
</dbReference>
<proteinExistence type="predicted"/>
<evidence type="ECO:0000313" key="3">
    <source>
        <dbReference type="EMBL" id="MCU6697282.1"/>
    </source>
</evidence>
<feature type="domain" description="Peptidase S74" evidence="2">
    <location>
        <begin position="598"/>
        <end position="699"/>
    </location>
</feature>
<protein>
    <submittedName>
        <fullName evidence="3">Phage tail protein</fullName>
    </submittedName>
</protein>